<protein>
    <submittedName>
        <fullName evidence="3">Uncharacterized protein</fullName>
    </submittedName>
</protein>
<keyword evidence="4" id="KW-1185">Reference proteome</keyword>
<feature type="domain" description="Multidrug resistance protein MdtA-like C-terminal permuted SH3" evidence="2">
    <location>
        <begin position="144"/>
        <end position="195"/>
    </location>
</feature>
<dbReference type="InterPro" id="IPR058627">
    <property type="entry name" value="MdtA-like_C"/>
</dbReference>
<dbReference type="AlphaFoldDB" id="A0A512RP45"/>
<dbReference type="Gene3D" id="2.40.420.20">
    <property type="match status" value="1"/>
</dbReference>
<feature type="domain" description="CusB-like beta-barrel" evidence="1">
    <location>
        <begin position="68"/>
        <end position="134"/>
    </location>
</feature>
<dbReference type="OrthoDB" id="646039at2"/>
<dbReference type="Gene3D" id="2.40.30.170">
    <property type="match status" value="1"/>
</dbReference>
<organism evidence="3 4">
    <name type="scientific">Chitinophaga cymbidii</name>
    <dbReference type="NCBI Taxonomy" id="1096750"/>
    <lineage>
        <taxon>Bacteria</taxon>
        <taxon>Pseudomonadati</taxon>
        <taxon>Bacteroidota</taxon>
        <taxon>Chitinophagia</taxon>
        <taxon>Chitinophagales</taxon>
        <taxon>Chitinophagaceae</taxon>
        <taxon>Chitinophaga</taxon>
    </lineage>
</organism>
<sequence>MGTYFFSILLLIFLAGWSGCKQRQEQQTEAVTFVLSDTMMASVCIDTTIVRPVEGELRLRGTVAADRIWITADVPDSDVFRLKAGNPVEVTAAGYPDQVFKGRIGKVYNRQVRIRLSSEGMQLRPETPATVVFRYREDRQMPAIPSSAVIFDKGRSFVMVFRDKYNVHTREVQVSGSLNDVSYISKGLRPGDKVISRNQLVIYHALNSINSK</sequence>
<evidence type="ECO:0000313" key="4">
    <source>
        <dbReference type="Proteomes" id="UP000321436"/>
    </source>
</evidence>
<dbReference type="Pfam" id="PF25967">
    <property type="entry name" value="RND-MFP_C"/>
    <property type="match status" value="1"/>
</dbReference>
<dbReference type="GO" id="GO:0015562">
    <property type="term" value="F:efflux transmembrane transporter activity"/>
    <property type="evidence" value="ECO:0007669"/>
    <property type="project" value="TreeGrafter"/>
</dbReference>
<dbReference type="PANTHER" id="PTHR30469">
    <property type="entry name" value="MULTIDRUG RESISTANCE PROTEIN MDTA"/>
    <property type="match status" value="1"/>
</dbReference>
<dbReference type="EMBL" id="BKAU01000004">
    <property type="protein sequence ID" value="GEP97473.1"/>
    <property type="molecule type" value="Genomic_DNA"/>
</dbReference>
<proteinExistence type="predicted"/>
<accession>A0A512RP45</accession>
<dbReference type="Pfam" id="PF25954">
    <property type="entry name" value="Beta-barrel_RND_2"/>
    <property type="match status" value="1"/>
</dbReference>
<gene>
    <name evidence="3" type="ORF">CCY01nite_37330</name>
</gene>
<dbReference type="GO" id="GO:1990281">
    <property type="term" value="C:efflux pump complex"/>
    <property type="evidence" value="ECO:0007669"/>
    <property type="project" value="TreeGrafter"/>
</dbReference>
<evidence type="ECO:0000259" key="1">
    <source>
        <dbReference type="Pfam" id="PF25954"/>
    </source>
</evidence>
<evidence type="ECO:0000313" key="3">
    <source>
        <dbReference type="EMBL" id="GEP97473.1"/>
    </source>
</evidence>
<dbReference type="Proteomes" id="UP000321436">
    <property type="component" value="Unassembled WGS sequence"/>
</dbReference>
<comment type="caution">
    <text evidence="3">The sequence shown here is derived from an EMBL/GenBank/DDBJ whole genome shotgun (WGS) entry which is preliminary data.</text>
</comment>
<evidence type="ECO:0000259" key="2">
    <source>
        <dbReference type="Pfam" id="PF25967"/>
    </source>
</evidence>
<name>A0A512RP45_9BACT</name>
<reference evidence="3 4" key="1">
    <citation type="submission" date="2019-07" db="EMBL/GenBank/DDBJ databases">
        <title>Whole genome shotgun sequence of Chitinophaga cymbidii NBRC 109752.</title>
        <authorList>
            <person name="Hosoyama A."/>
            <person name="Uohara A."/>
            <person name="Ohji S."/>
            <person name="Ichikawa N."/>
        </authorList>
    </citation>
    <scope>NUCLEOTIDE SEQUENCE [LARGE SCALE GENOMIC DNA]</scope>
    <source>
        <strain evidence="3 4">NBRC 109752</strain>
    </source>
</reference>
<dbReference type="InterPro" id="IPR058792">
    <property type="entry name" value="Beta-barrel_RND_2"/>
</dbReference>
<dbReference type="RefSeq" id="WP_146865064.1">
    <property type="nucleotide sequence ID" value="NZ_BKAU01000004.1"/>
</dbReference>